<organism evidence="1 2">
    <name type="scientific">Populus alba x Populus x berolinensis</name>
    <dbReference type="NCBI Taxonomy" id="444605"/>
    <lineage>
        <taxon>Eukaryota</taxon>
        <taxon>Viridiplantae</taxon>
        <taxon>Streptophyta</taxon>
        <taxon>Embryophyta</taxon>
        <taxon>Tracheophyta</taxon>
        <taxon>Spermatophyta</taxon>
        <taxon>Magnoliopsida</taxon>
        <taxon>eudicotyledons</taxon>
        <taxon>Gunneridae</taxon>
        <taxon>Pentapetalae</taxon>
        <taxon>rosids</taxon>
        <taxon>fabids</taxon>
        <taxon>Malpighiales</taxon>
        <taxon>Salicaceae</taxon>
        <taxon>Saliceae</taxon>
        <taxon>Populus</taxon>
    </lineage>
</organism>
<gene>
    <name evidence="1" type="ORF">NC653_019089</name>
</gene>
<reference evidence="1" key="1">
    <citation type="journal article" date="2023" name="Mol. Ecol. Resour.">
        <title>Chromosome-level genome assembly of a triploid poplar Populus alba 'Berolinensis'.</title>
        <authorList>
            <person name="Chen S."/>
            <person name="Yu Y."/>
            <person name="Wang X."/>
            <person name="Wang S."/>
            <person name="Zhang T."/>
            <person name="Zhou Y."/>
            <person name="He R."/>
            <person name="Meng N."/>
            <person name="Wang Y."/>
            <person name="Liu W."/>
            <person name="Liu Z."/>
            <person name="Liu J."/>
            <person name="Guo Q."/>
            <person name="Huang H."/>
            <person name="Sederoff R.R."/>
            <person name="Wang G."/>
            <person name="Qu G."/>
            <person name="Chen S."/>
        </authorList>
    </citation>
    <scope>NUCLEOTIDE SEQUENCE</scope>
    <source>
        <strain evidence="1">SC-2020</strain>
    </source>
</reference>
<keyword evidence="2" id="KW-1185">Reference proteome</keyword>
<protein>
    <submittedName>
        <fullName evidence="1">Uncharacterized protein</fullName>
    </submittedName>
</protein>
<dbReference type="Proteomes" id="UP001164929">
    <property type="component" value="Chromosome 7"/>
</dbReference>
<dbReference type="AlphaFoldDB" id="A0AAD6VWP0"/>
<dbReference type="EMBL" id="JAQIZT010000007">
    <property type="protein sequence ID" value="KAJ6990723.1"/>
    <property type="molecule type" value="Genomic_DNA"/>
</dbReference>
<evidence type="ECO:0000313" key="2">
    <source>
        <dbReference type="Proteomes" id="UP001164929"/>
    </source>
</evidence>
<name>A0AAD6VWP0_9ROSI</name>
<proteinExistence type="predicted"/>
<sequence length="68" mass="8083">MWLMNDFHHRRRYHDHHDLSNRSVPRGDACDCGGEEPAFTFQRGPKWGRVRFDLVLFPGRNGSVDSWR</sequence>
<accession>A0AAD6VWP0</accession>
<evidence type="ECO:0000313" key="1">
    <source>
        <dbReference type="EMBL" id="KAJ6990723.1"/>
    </source>
</evidence>
<comment type="caution">
    <text evidence="1">The sequence shown here is derived from an EMBL/GenBank/DDBJ whole genome shotgun (WGS) entry which is preliminary data.</text>
</comment>